<sequence length="507" mass="56666">MELSSICENMLTLCDAVAELTWRAASGTLLKRQRFETLTRLAAISSGRYTDTRMVMEEGGQRDRGRGTPATVGPEGRQIFVELAEQNFDAICLSTYRTACKLRFIQKRSNLHLIDIYNVIEAVRDAGLNAVELNAGISVTRLENLVSSLFNQLSKRLPTTHTINPRESTALLVEFLLAAVESEPESRLTVLSVKAMLAMLCGGKLIDKLRFYHPVTCSYCRGNGMTGFRYRCLRCRGYQLCQNCFWRGNASGSHSNQHQMKEHSSWSSFVFLCVSSVDSPNRQDEEHKLIARYTSRLAETDGTPKRELIAQLECKNREILAEIKRLRVEHDAACQASPEKGSTNPTLLAELRLLRQRKDELEQRMSSLQESRRELMVQLEGLMKLLKDEEQRQAAQAAGSSHASPSRPSPSTVRSVGAVSPQAHMYPPQDSLAGVGGDVQEAFAQGPRRNLRNDLLVAADSITNTVSSLVKELHSDDVREEEERLLNGKDRGNFMSLACLLVYTSSH</sequence>
<comment type="caution">
    <text evidence="1">The sequence shown here is derived from an EMBL/GenBank/DDBJ whole genome shotgun (WGS) entry which is preliminary data.</text>
</comment>
<keyword evidence="2" id="KW-1185">Reference proteome</keyword>
<dbReference type="EMBL" id="CM024802">
    <property type="protein sequence ID" value="KAG8011382.1"/>
    <property type="molecule type" value="Genomic_DNA"/>
</dbReference>
<reference evidence="1" key="1">
    <citation type="submission" date="2020-04" db="EMBL/GenBank/DDBJ databases">
        <title>A chromosome-scale assembly and high-density genetic map of the yellow drum (Nibea albiflora) genome.</title>
        <authorList>
            <person name="Xu D."/>
            <person name="Zhang W."/>
            <person name="Chen R."/>
            <person name="Tan P."/>
            <person name="Wang L."/>
            <person name="Song H."/>
            <person name="Tian L."/>
            <person name="Zhu Q."/>
            <person name="Wang B."/>
        </authorList>
    </citation>
    <scope>NUCLEOTIDE SEQUENCE</scope>
    <source>
        <strain evidence="1">ZJHYS-2018</strain>
    </source>
</reference>
<dbReference type="Proteomes" id="UP000805704">
    <property type="component" value="Chromosome 14"/>
</dbReference>
<evidence type="ECO:0000313" key="1">
    <source>
        <dbReference type="EMBL" id="KAG8011382.1"/>
    </source>
</evidence>
<organism evidence="1 2">
    <name type="scientific">Nibea albiflora</name>
    <name type="common">Yellow drum</name>
    <name type="synonym">Corvina albiflora</name>
    <dbReference type="NCBI Taxonomy" id="240163"/>
    <lineage>
        <taxon>Eukaryota</taxon>
        <taxon>Metazoa</taxon>
        <taxon>Chordata</taxon>
        <taxon>Craniata</taxon>
        <taxon>Vertebrata</taxon>
        <taxon>Euteleostomi</taxon>
        <taxon>Actinopterygii</taxon>
        <taxon>Neopterygii</taxon>
        <taxon>Teleostei</taxon>
        <taxon>Neoteleostei</taxon>
        <taxon>Acanthomorphata</taxon>
        <taxon>Eupercaria</taxon>
        <taxon>Sciaenidae</taxon>
        <taxon>Nibea</taxon>
    </lineage>
</organism>
<protein>
    <submittedName>
        <fullName evidence="1">Dystrobrevin beta</fullName>
    </submittedName>
</protein>
<accession>A0ACB7FB11</accession>
<gene>
    <name evidence="1" type="primary">DTNB</name>
    <name evidence="1" type="ORF">GBF38_006147</name>
</gene>
<name>A0ACB7FB11_NIBAL</name>
<evidence type="ECO:0000313" key="2">
    <source>
        <dbReference type="Proteomes" id="UP000805704"/>
    </source>
</evidence>
<proteinExistence type="predicted"/>